<feature type="region of interest" description="Disordered" evidence="1">
    <location>
        <begin position="1"/>
        <end position="115"/>
    </location>
</feature>
<name>A0ABR1GRW6_9HYPO</name>
<dbReference type="Pfam" id="PF04910">
    <property type="entry name" value="Tcf25"/>
    <property type="match status" value="1"/>
</dbReference>
<dbReference type="PANTHER" id="PTHR22684:SF0">
    <property type="entry name" value="RIBOSOME QUALITY CONTROL COMPLEX SUBUNIT TCF25"/>
    <property type="match status" value="1"/>
</dbReference>
<dbReference type="EMBL" id="JAZAVJ010000194">
    <property type="protein sequence ID" value="KAK7408247.1"/>
    <property type="molecule type" value="Genomic_DNA"/>
</dbReference>
<evidence type="ECO:0000313" key="3">
    <source>
        <dbReference type="Proteomes" id="UP001498476"/>
    </source>
</evidence>
<gene>
    <name evidence="2" type="ORF">QQX98_009610</name>
</gene>
<feature type="compositionally biased region" description="Acidic residues" evidence="1">
    <location>
        <begin position="53"/>
        <end position="66"/>
    </location>
</feature>
<feature type="compositionally biased region" description="Polar residues" evidence="1">
    <location>
        <begin position="71"/>
        <end position="81"/>
    </location>
</feature>
<dbReference type="Proteomes" id="UP001498476">
    <property type="component" value="Unassembled WGS sequence"/>
</dbReference>
<feature type="region of interest" description="Disordered" evidence="1">
    <location>
        <begin position="637"/>
        <end position="681"/>
    </location>
</feature>
<comment type="caution">
    <text evidence="2">The sequence shown here is derived from an EMBL/GenBank/DDBJ whole genome shotgun (WGS) entry which is preliminary data.</text>
</comment>
<sequence length="681" mass="76690">MSSRQLRKLQKQRDLEKTQEVAAQSSEDSDGDQGPVVAKPRVSLFAALGGDEAHDEDEDENDEDAGPETQEPVSEIQQPSGGESKKKKKKKKKKAQVKAMTPDAGDANDDEEDEIDRAIKELNITTSTKNGSPAATAAAAQASTRRVNELLSINPYYLKAANEMRTLFGREVMESAEAEEEQERNRRSRDPGQHQVDLETFLRGPPDAKKLSEVSLRRNAFIQGREHWPRETAAGLTMREVKKAEDGTWTEYAYVHEGDYDGVQASFFGCVQSGDLMRMTQLLQQVPYHVSTLIQVSSIAKQDRNMALAAELYERALFTFGRVTTSSFRQNMEHGRARLDFRRPENRQFWLAGYHYLKSLIRKGTYRTALEWAKLMYTLDPRDPYAMRHLIHPLALRVQESRWLVNFLDEIESTSDNQDTVYLRQSVVLAKLQMADVQGAQADLAMGMKRVPWLYCELFQELNLDTPPSIWGMSADSDARSFWVKLYIYQAKDLWNNAQAIELLQSVAKDLAKVDTSHLPADDAPADLGATRLAYLEGQTSLLSTAPRDLLASQPNYEFDPLPPPEEENIFTGEGTRLPWADSDAARQAAAGADEHMLVRHHRQLMQMVQTLRQEAMRVRGWHGRGMFGLENEELLGDIGGRPADAEADDSAGARDEESEEPERPPGAWPEDDDEAGHGRR</sequence>
<accession>A0ABR1GRW6</accession>
<organism evidence="2 3">
    <name type="scientific">Neonectria punicea</name>
    <dbReference type="NCBI Taxonomy" id="979145"/>
    <lineage>
        <taxon>Eukaryota</taxon>
        <taxon>Fungi</taxon>
        <taxon>Dikarya</taxon>
        <taxon>Ascomycota</taxon>
        <taxon>Pezizomycotina</taxon>
        <taxon>Sordariomycetes</taxon>
        <taxon>Hypocreomycetidae</taxon>
        <taxon>Hypocreales</taxon>
        <taxon>Nectriaceae</taxon>
        <taxon>Neonectria</taxon>
    </lineage>
</organism>
<feature type="compositionally biased region" description="Acidic residues" evidence="1">
    <location>
        <begin position="106"/>
        <end position="115"/>
    </location>
</feature>
<dbReference type="InterPro" id="IPR006994">
    <property type="entry name" value="TCF25/Rqc1"/>
</dbReference>
<evidence type="ECO:0000313" key="2">
    <source>
        <dbReference type="EMBL" id="KAK7408247.1"/>
    </source>
</evidence>
<feature type="region of interest" description="Disordered" evidence="1">
    <location>
        <begin position="175"/>
        <end position="194"/>
    </location>
</feature>
<proteinExistence type="predicted"/>
<evidence type="ECO:0000256" key="1">
    <source>
        <dbReference type="SAM" id="MobiDB-lite"/>
    </source>
</evidence>
<feature type="compositionally biased region" description="Basic residues" evidence="1">
    <location>
        <begin position="1"/>
        <end position="10"/>
    </location>
</feature>
<evidence type="ECO:0008006" key="4">
    <source>
        <dbReference type="Google" id="ProtNLM"/>
    </source>
</evidence>
<keyword evidence="3" id="KW-1185">Reference proteome</keyword>
<feature type="compositionally biased region" description="Basic and acidic residues" evidence="1">
    <location>
        <begin position="183"/>
        <end position="192"/>
    </location>
</feature>
<dbReference type="PANTHER" id="PTHR22684">
    <property type="entry name" value="NULP1-RELATED"/>
    <property type="match status" value="1"/>
</dbReference>
<reference evidence="2 3" key="1">
    <citation type="journal article" date="2025" name="Microbiol. Resour. Announc.">
        <title>Draft genome sequences for Neonectria magnoliae and Neonectria punicea, canker pathogens of Liriodendron tulipifera and Acer saccharum in West Virginia.</title>
        <authorList>
            <person name="Petronek H.M."/>
            <person name="Kasson M.T."/>
            <person name="Metheny A.M."/>
            <person name="Stauder C.M."/>
            <person name="Lovett B."/>
            <person name="Lynch S.C."/>
            <person name="Garnas J.R."/>
            <person name="Kasson L.R."/>
            <person name="Stajich J.E."/>
        </authorList>
    </citation>
    <scope>NUCLEOTIDE SEQUENCE [LARGE SCALE GENOMIC DNA]</scope>
    <source>
        <strain evidence="2 3">NRRL 64653</strain>
    </source>
</reference>
<protein>
    <recommendedName>
        <fullName evidence="4">Transcription factor 25</fullName>
    </recommendedName>
</protein>
<feature type="compositionally biased region" description="Basic residues" evidence="1">
    <location>
        <begin position="85"/>
        <end position="96"/>
    </location>
</feature>